<sequence length="105" mass="10479">MAADSVCPPSNIESDGAGADIEHERHEAVEDQSSGRSIRTAVEELGAICGIDDFEEGMAGAGERRFGSGSVRSAGRSGGREGVGADVVAGVGHVPGEIGVATGAR</sequence>
<dbReference type="AlphaFoldDB" id="M3A368"/>
<organism evidence="2 3">
    <name type="scientific">Rhodococcus ruber BKS 20-38</name>
    <dbReference type="NCBI Taxonomy" id="1278076"/>
    <lineage>
        <taxon>Bacteria</taxon>
        <taxon>Bacillati</taxon>
        <taxon>Actinomycetota</taxon>
        <taxon>Actinomycetes</taxon>
        <taxon>Mycobacteriales</taxon>
        <taxon>Nocardiaceae</taxon>
        <taxon>Rhodococcus</taxon>
    </lineage>
</organism>
<name>M3A368_9NOCA</name>
<dbReference type="EMBL" id="AOEX01000009">
    <property type="protein sequence ID" value="EME67343.1"/>
    <property type="molecule type" value="Genomic_DNA"/>
</dbReference>
<dbReference type="Proteomes" id="UP000011731">
    <property type="component" value="Unassembled WGS sequence"/>
</dbReference>
<reference evidence="2 3" key="1">
    <citation type="journal article" date="2013" name="Genome Announc.">
        <title>Draft Genome Sequence of Rhodococcus ruber Strain BKS 20-38.</title>
        <authorList>
            <person name="Bala M."/>
            <person name="Kumar S."/>
            <person name="Raghava G.P."/>
            <person name="Mayilraj S."/>
        </authorList>
    </citation>
    <scope>NUCLEOTIDE SEQUENCE [LARGE SCALE GENOMIC DNA]</scope>
    <source>
        <strain evidence="2 3">BKS 20-38</strain>
    </source>
</reference>
<protein>
    <submittedName>
        <fullName evidence="2">Uncharacterized protein</fullName>
    </submittedName>
</protein>
<feature type="region of interest" description="Disordered" evidence="1">
    <location>
        <begin position="1"/>
        <end position="36"/>
    </location>
</feature>
<proteinExistence type="predicted"/>
<evidence type="ECO:0000313" key="2">
    <source>
        <dbReference type="EMBL" id="EME67343.1"/>
    </source>
</evidence>
<keyword evidence="3" id="KW-1185">Reference proteome</keyword>
<gene>
    <name evidence="2" type="ORF">G352_00622</name>
</gene>
<evidence type="ECO:0000313" key="3">
    <source>
        <dbReference type="Proteomes" id="UP000011731"/>
    </source>
</evidence>
<accession>M3A368</accession>
<dbReference type="RefSeq" id="WP_003934206.1">
    <property type="nucleotide sequence ID" value="NZ_AOEX01000009.1"/>
</dbReference>
<evidence type="ECO:0000256" key="1">
    <source>
        <dbReference type="SAM" id="MobiDB-lite"/>
    </source>
</evidence>
<comment type="caution">
    <text evidence="2">The sequence shown here is derived from an EMBL/GenBank/DDBJ whole genome shotgun (WGS) entry which is preliminary data.</text>
</comment>
<feature type="compositionally biased region" description="Basic and acidic residues" evidence="1">
    <location>
        <begin position="20"/>
        <end position="29"/>
    </location>
</feature>